<keyword evidence="7" id="KW-0614">Plasmid</keyword>
<accession>A0A291M504</accession>
<sequence length="591" mass="62074">MTGETVPLSAGRFGSDVIAETLRDCAIPYVALNPGASFRGLHDSLVNHLGNRAPEILLCLHEEHAVAIAHGYAKVTGRPMAAAVHSNVGLMHATMAIFNAWCDRMPVLVLGATGPVDAAQRRPWIDWIHTSADQGALVRSYVKWDAQPASVAAAREAVLRGTVLSRSAPQGPVYINFDTETQEGPAPDQPLAEAARFLEIPSSGASRANLRDAAQRLSQAKRIVILAGRVSRGSAAWQDRIALAEGLGAQVITDTKVAAAFPTDHPAYVGDLRGGRGAEARAALAAADAVLALDWVDLKGALDIAAPADTAQVIRVTLDPHSHNGWSMDHQAHPPADLMIGAEPDIFTADLLDEMALPRGESYRAVPQTPPKPDGTRIDVARIASELQAALGDLPATLTHVTLSWDGTFWPFREPLDYLGSDGGGGLGAGPGHAIGAALALRDMGSDRVPVAICGDGDFLMGVTALWTAVHHRIPLLLVIANNRSFYNDEVHQEKVARMRGRDVANKGVGIQMTDPGIALADMARAQGCTAFGPVEDAGALCQTFKDAIAITQAGGVAVVEVETAPGYPPALVSALTTTVQTDQKQAATTG</sequence>
<evidence type="ECO:0000259" key="4">
    <source>
        <dbReference type="Pfam" id="PF00205"/>
    </source>
</evidence>
<dbReference type="GO" id="GO:0000287">
    <property type="term" value="F:magnesium ion binding"/>
    <property type="evidence" value="ECO:0007669"/>
    <property type="project" value="InterPro"/>
</dbReference>
<dbReference type="Gene3D" id="3.40.50.970">
    <property type="match status" value="2"/>
</dbReference>
<evidence type="ECO:0000259" key="5">
    <source>
        <dbReference type="Pfam" id="PF02775"/>
    </source>
</evidence>
<gene>
    <name evidence="7" type="ORF">CBW24_17740</name>
</gene>
<dbReference type="GO" id="GO:0009097">
    <property type="term" value="P:isoleucine biosynthetic process"/>
    <property type="evidence" value="ECO:0007669"/>
    <property type="project" value="TreeGrafter"/>
</dbReference>
<organism evidence="7 8">
    <name type="scientific">Pacificitalea manganoxidans</name>
    <dbReference type="NCBI Taxonomy" id="1411902"/>
    <lineage>
        <taxon>Bacteria</taxon>
        <taxon>Pseudomonadati</taxon>
        <taxon>Pseudomonadota</taxon>
        <taxon>Alphaproteobacteria</taxon>
        <taxon>Rhodobacterales</taxon>
        <taxon>Paracoccaceae</taxon>
        <taxon>Pacificitalea</taxon>
    </lineage>
</organism>
<dbReference type="Gene3D" id="3.40.50.1220">
    <property type="entry name" value="TPP-binding domain"/>
    <property type="match status" value="1"/>
</dbReference>
<dbReference type="GO" id="GO:0009099">
    <property type="term" value="P:L-valine biosynthetic process"/>
    <property type="evidence" value="ECO:0007669"/>
    <property type="project" value="TreeGrafter"/>
</dbReference>
<dbReference type="RefSeq" id="WP_097374591.1">
    <property type="nucleotide sequence ID" value="NZ_CP021409.1"/>
</dbReference>
<feature type="domain" description="Thiamine pyrophosphate enzyme N-terminal TPP-binding" evidence="6">
    <location>
        <begin position="14"/>
        <end position="120"/>
    </location>
</feature>
<dbReference type="PANTHER" id="PTHR18968:SF13">
    <property type="entry name" value="ACETOLACTATE SYNTHASE CATALYTIC SUBUNIT, MITOCHONDRIAL"/>
    <property type="match status" value="1"/>
</dbReference>
<feature type="domain" description="Thiamine pyrophosphate enzyme central" evidence="4">
    <location>
        <begin position="211"/>
        <end position="322"/>
    </location>
</feature>
<dbReference type="OrthoDB" id="7534569at2"/>
<evidence type="ECO:0000256" key="2">
    <source>
        <dbReference type="ARBA" id="ARBA00023052"/>
    </source>
</evidence>
<dbReference type="GO" id="GO:0030976">
    <property type="term" value="F:thiamine pyrophosphate binding"/>
    <property type="evidence" value="ECO:0007669"/>
    <property type="project" value="InterPro"/>
</dbReference>
<keyword evidence="8" id="KW-1185">Reference proteome</keyword>
<dbReference type="InterPro" id="IPR012001">
    <property type="entry name" value="Thiamin_PyroP_enz_TPP-bd_dom"/>
</dbReference>
<dbReference type="InterPro" id="IPR045229">
    <property type="entry name" value="TPP_enz"/>
</dbReference>
<dbReference type="Proteomes" id="UP000219050">
    <property type="component" value="Plasmid pDY25-E"/>
</dbReference>
<dbReference type="SUPFAM" id="SSF52467">
    <property type="entry name" value="DHS-like NAD/FAD-binding domain"/>
    <property type="match status" value="1"/>
</dbReference>
<dbReference type="GO" id="GO:0003984">
    <property type="term" value="F:acetolactate synthase activity"/>
    <property type="evidence" value="ECO:0007669"/>
    <property type="project" value="TreeGrafter"/>
</dbReference>
<dbReference type="PANTHER" id="PTHR18968">
    <property type="entry name" value="THIAMINE PYROPHOSPHATE ENZYMES"/>
    <property type="match status" value="1"/>
</dbReference>
<evidence type="ECO:0000256" key="3">
    <source>
        <dbReference type="RuleBase" id="RU362132"/>
    </source>
</evidence>
<dbReference type="Pfam" id="PF02775">
    <property type="entry name" value="TPP_enzyme_C"/>
    <property type="match status" value="1"/>
</dbReference>
<dbReference type="InterPro" id="IPR029061">
    <property type="entry name" value="THDP-binding"/>
</dbReference>
<evidence type="ECO:0000313" key="7">
    <source>
        <dbReference type="EMBL" id="ATI43984.1"/>
    </source>
</evidence>
<name>A0A291M504_9RHOB</name>
<dbReference type="Pfam" id="PF00205">
    <property type="entry name" value="TPP_enzyme_M"/>
    <property type="match status" value="1"/>
</dbReference>
<dbReference type="InterPro" id="IPR012000">
    <property type="entry name" value="Thiamin_PyroP_enz_cen_dom"/>
</dbReference>
<proteinExistence type="inferred from homology"/>
<dbReference type="InterPro" id="IPR029035">
    <property type="entry name" value="DHS-like_NAD/FAD-binding_dom"/>
</dbReference>
<evidence type="ECO:0000259" key="6">
    <source>
        <dbReference type="Pfam" id="PF02776"/>
    </source>
</evidence>
<comment type="similarity">
    <text evidence="1 3">Belongs to the TPP enzyme family.</text>
</comment>
<dbReference type="GO" id="GO:0005948">
    <property type="term" value="C:acetolactate synthase complex"/>
    <property type="evidence" value="ECO:0007669"/>
    <property type="project" value="TreeGrafter"/>
</dbReference>
<geneLocation type="plasmid" evidence="8">
    <name>pdy25-e</name>
</geneLocation>
<protein>
    <submittedName>
        <fullName evidence="7">Acetolactate synthase</fullName>
    </submittedName>
</protein>
<evidence type="ECO:0000256" key="1">
    <source>
        <dbReference type="ARBA" id="ARBA00007812"/>
    </source>
</evidence>
<dbReference type="CDD" id="cd07035">
    <property type="entry name" value="TPP_PYR_POX_like"/>
    <property type="match status" value="1"/>
</dbReference>
<dbReference type="InterPro" id="IPR011766">
    <property type="entry name" value="TPP_enzyme_TPP-bd"/>
</dbReference>
<keyword evidence="2 3" id="KW-0786">Thiamine pyrophosphate</keyword>
<dbReference type="Pfam" id="PF02776">
    <property type="entry name" value="TPP_enzyme_N"/>
    <property type="match status" value="1"/>
</dbReference>
<dbReference type="GO" id="GO:0050660">
    <property type="term" value="F:flavin adenine dinucleotide binding"/>
    <property type="evidence" value="ECO:0007669"/>
    <property type="project" value="TreeGrafter"/>
</dbReference>
<dbReference type="KEGG" id="cmag:CBW24_17740"/>
<feature type="domain" description="Thiamine pyrophosphate enzyme TPP-binding" evidence="5">
    <location>
        <begin position="407"/>
        <end position="562"/>
    </location>
</feature>
<dbReference type="EMBL" id="CP021409">
    <property type="protein sequence ID" value="ATI43984.1"/>
    <property type="molecule type" value="Genomic_DNA"/>
</dbReference>
<dbReference type="AlphaFoldDB" id="A0A291M504"/>
<evidence type="ECO:0000313" key="8">
    <source>
        <dbReference type="Proteomes" id="UP000219050"/>
    </source>
</evidence>
<reference evidence="7 8" key="1">
    <citation type="submission" date="2017-05" db="EMBL/GenBank/DDBJ databases">
        <title>Comparative genomic and metabolic analysis of manganese-oxidizing mechanisms in Celeribater manganoxidans DY25T: its adaption to the environment of polymetallic nodule.</title>
        <authorList>
            <person name="Wang X."/>
        </authorList>
    </citation>
    <scope>NUCLEOTIDE SEQUENCE [LARGE SCALE GENOMIC DNA]</scope>
    <source>
        <strain evidence="7 8">DY25</strain>
        <plasmid evidence="8">pdy25-e</plasmid>
    </source>
</reference>
<dbReference type="SUPFAM" id="SSF52518">
    <property type="entry name" value="Thiamin diphosphate-binding fold (THDP-binding)"/>
    <property type="match status" value="2"/>
</dbReference>